<evidence type="ECO:0000256" key="8">
    <source>
        <dbReference type="ARBA" id="ARBA00041661"/>
    </source>
</evidence>
<evidence type="ECO:0000256" key="1">
    <source>
        <dbReference type="ARBA" id="ARBA00004319"/>
    </source>
</evidence>
<evidence type="ECO:0000313" key="12">
    <source>
        <dbReference type="Proteomes" id="UP000887568"/>
    </source>
</evidence>
<dbReference type="Proteomes" id="UP000887568">
    <property type="component" value="Unplaced"/>
</dbReference>
<evidence type="ECO:0000256" key="4">
    <source>
        <dbReference type="ARBA" id="ARBA00022824"/>
    </source>
</evidence>
<dbReference type="EnsemblMetazoa" id="XM_038216425.1">
    <property type="protein sequence ID" value="XP_038072353.1"/>
    <property type="gene ID" value="LOC119740934"/>
</dbReference>
<dbReference type="OMA" id="HGKDDIY"/>
<dbReference type="Gene3D" id="2.70.130.10">
    <property type="entry name" value="Mannose-6-phosphate receptor binding domain"/>
    <property type="match status" value="2"/>
</dbReference>
<feature type="domain" description="MRH" evidence="10">
    <location>
        <begin position="112"/>
        <end position="251"/>
    </location>
</feature>
<comment type="subcellular location">
    <subcellularLocation>
        <location evidence="1">Endoplasmic reticulum lumen</location>
    </subcellularLocation>
</comment>
<dbReference type="GO" id="GO:0030968">
    <property type="term" value="P:endoplasmic reticulum unfolded protein response"/>
    <property type="evidence" value="ECO:0007669"/>
    <property type="project" value="InterPro"/>
</dbReference>
<dbReference type="InterPro" id="IPR044865">
    <property type="entry name" value="MRH_dom"/>
</dbReference>
<dbReference type="InterPro" id="IPR009011">
    <property type="entry name" value="Man6P_isomerase_rcpt-bd_dom_sf"/>
</dbReference>
<dbReference type="PANTHER" id="PTHR15414">
    <property type="entry name" value="OS-9-RELATED"/>
    <property type="match status" value="1"/>
</dbReference>
<dbReference type="PROSITE" id="PS51914">
    <property type="entry name" value="MRH"/>
    <property type="match status" value="2"/>
</dbReference>
<proteinExistence type="predicted"/>
<reference evidence="11" key="1">
    <citation type="submission" date="2022-11" db="UniProtKB">
        <authorList>
            <consortium name="EnsemblMetazoa"/>
        </authorList>
    </citation>
    <scope>IDENTIFICATION</scope>
</reference>
<dbReference type="FunFam" id="2.70.130.10:FF:000001">
    <property type="entry name" value="Endoplasmic reticulum lectin 1"/>
    <property type="match status" value="1"/>
</dbReference>
<evidence type="ECO:0000313" key="11">
    <source>
        <dbReference type="EnsemblMetazoa" id="XP_038072353.1"/>
    </source>
</evidence>
<dbReference type="FunFam" id="2.70.130.10:FF:000003">
    <property type="entry name" value="Endoplasmic reticulum lectin 1"/>
    <property type="match status" value="1"/>
</dbReference>
<feature type="compositionally biased region" description="Low complexity" evidence="9">
    <location>
        <begin position="294"/>
        <end position="307"/>
    </location>
</feature>
<dbReference type="GeneID" id="119740934"/>
<evidence type="ECO:0000259" key="10">
    <source>
        <dbReference type="PROSITE" id="PS51914"/>
    </source>
</evidence>
<comment type="function">
    <text evidence="6">Probable lectin that binds selectively to improperly folded lumenal proteins. May function in endoplasmic reticulum quality control and endoplasmic reticulum-associated degradation (ERAD) of both non-glycosylated proteins and glycoproteins.</text>
</comment>
<dbReference type="Pfam" id="PF07915">
    <property type="entry name" value="PRKCSH"/>
    <property type="match status" value="2"/>
</dbReference>
<dbReference type="RefSeq" id="XP_038072353.1">
    <property type="nucleotide sequence ID" value="XM_038216425.1"/>
</dbReference>
<protein>
    <recommendedName>
        <fullName evidence="7">Endoplasmic reticulum lectin 1</fullName>
    </recommendedName>
    <alternativeName>
        <fullName evidence="8">ER lectin</fullName>
    </alternativeName>
</protein>
<dbReference type="GO" id="GO:0030970">
    <property type="term" value="P:retrograde protein transport, ER to cytosol"/>
    <property type="evidence" value="ECO:0007669"/>
    <property type="project" value="TreeGrafter"/>
</dbReference>
<evidence type="ECO:0000256" key="2">
    <source>
        <dbReference type="ARBA" id="ARBA00022729"/>
    </source>
</evidence>
<dbReference type="GO" id="GO:0005788">
    <property type="term" value="C:endoplasmic reticulum lumen"/>
    <property type="evidence" value="ECO:0007669"/>
    <property type="project" value="UniProtKB-SubCell"/>
</dbReference>
<keyword evidence="12" id="KW-1185">Reference proteome</keyword>
<feature type="domain" description="MRH" evidence="10">
    <location>
        <begin position="341"/>
        <end position="459"/>
    </location>
</feature>
<keyword evidence="5" id="KW-1015">Disulfide bond</keyword>
<dbReference type="AlphaFoldDB" id="A0A914B855"/>
<dbReference type="CTD" id="27248"/>
<keyword evidence="4" id="KW-0256">Endoplasmic reticulum</keyword>
<evidence type="ECO:0000256" key="7">
    <source>
        <dbReference type="ARBA" id="ARBA00041108"/>
    </source>
</evidence>
<evidence type="ECO:0000256" key="3">
    <source>
        <dbReference type="ARBA" id="ARBA00022737"/>
    </source>
</evidence>
<dbReference type="SUPFAM" id="SSF50911">
    <property type="entry name" value="Mannose 6-phosphate receptor domain"/>
    <property type="match status" value="2"/>
</dbReference>
<dbReference type="InterPro" id="IPR045149">
    <property type="entry name" value="OS-9-like"/>
</dbReference>
<dbReference type="OrthoDB" id="239053at2759"/>
<dbReference type="InterPro" id="IPR012913">
    <property type="entry name" value="OS9-like_dom"/>
</dbReference>
<name>A0A914B855_PATMI</name>
<keyword evidence="2" id="KW-0732">Signal</keyword>
<dbReference type="PANTHER" id="PTHR15414:SF0">
    <property type="entry name" value="ENDOPLASMIC RETICULUM LECTIN 1"/>
    <property type="match status" value="1"/>
</dbReference>
<evidence type="ECO:0000256" key="9">
    <source>
        <dbReference type="SAM" id="MobiDB-lite"/>
    </source>
</evidence>
<feature type="region of interest" description="Disordered" evidence="9">
    <location>
        <begin position="294"/>
        <end position="319"/>
    </location>
</feature>
<keyword evidence="3" id="KW-0677">Repeat</keyword>
<evidence type="ECO:0000256" key="5">
    <source>
        <dbReference type="ARBA" id="ARBA00023157"/>
    </source>
</evidence>
<accession>A0A914B855</accession>
<evidence type="ECO:0000256" key="6">
    <source>
        <dbReference type="ARBA" id="ARBA00037585"/>
    </source>
</evidence>
<organism evidence="11 12">
    <name type="scientific">Patiria miniata</name>
    <name type="common">Bat star</name>
    <name type="synonym">Asterina miniata</name>
    <dbReference type="NCBI Taxonomy" id="46514"/>
    <lineage>
        <taxon>Eukaryota</taxon>
        <taxon>Metazoa</taxon>
        <taxon>Echinodermata</taxon>
        <taxon>Eleutherozoa</taxon>
        <taxon>Asterozoa</taxon>
        <taxon>Asteroidea</taxon>
        <taxon>Valvatacea</taxon>
        <taxon>Valvatida</taxon>
        <taxon>Asterinidae</taxon>
        <taxon>Patiria</taxon>
    </lineage>
</organism>
<sequence length="486" mass="54915">MSDDELMRFQGPSRMSATAMIWPRVELLTLSMLLSLQITHSDFLNSNSLFKLNWAGSIQDLTGNSDYLIMTTPNNEKYQCVLPDEESQKRQNEVNYPGPSAAELMQPVFTKGICTIRIETYWNFELCHGKHVRQYHEEKETGKETKLLEFYLGKNMKSPGGKEYELQTISSLKGTYDDFKVPTITIDGKEIPYYEVLMDDGTPCDLRGDSPRLTRVRYICEGTGRNEMLTIKETSTCEYEAVILTPYLCSHPLYKFREPPINAINCHAMNGAPARPLGYEQLYKDTSSRLQFSAPKAKSSISKGSASTEEGEKSTQAAAKQALPRPVLIDKQILRDFLNGDYCLHGGQGWWKYEFCYGKFAQQYHTDTKTGTTVILLGSWNKQEHIAWWTQHQKTVGSKSVTHYYGNGDICDLTGKPRVAQVKLKCKADMQATAVTIYLSEPRDCEYVLGVDSPIICSLLETADEYGILHPSTSMEESADESTEKP</sequence>